<dbReference type="AlphaFoldDB" id="A0A8T1NAM0"/>
<feature type="domain" description="EF-hand" evidence="1">
    <location>
        <begin position="53"/>
        <end position="84"/>
    </location>
</feature>
<dbReference type="Pfam" id="PF13499">
    <property type="entry name" value="EF-hand_7"/>
    <property type="match status" value="1"/>
</dbReference>
<evidence type="ECO:0000313" key="3">
    <source>
        <dbReference type="Proteomes" id="UP000811609"/>
    </source>
</evidence>
<gene>
    <name evidence="2" type="ORF">CIPAW_15G060400</name>
</gene>
<keyword evidence="3" id="KW-1185">Reference proteome</keyword>
<dbReference type="PROSITE" id="PS50222">
    <property type="entry name" value="EF_HAND_2"/>
    <property type="match status" value="2"/>
</dbReference>
<evidence type="ECO:0000259" key="1">
    <source>
        <dbReference type="PROSITE" id="PS50222"/>
    </source>
</evidence>
<dbReference type="CDD" id="cd00051">
    <property type="entry name" value="EFh"/>
    <property type="match status" value="1"/>
</dbReference>
<dbReference type="PROSITE" id="PS00018">
    <property type="entry name" value="EF_HAND_1"/>
    <property type="match status" value="2"/>
</dbReference>
<reference evidence="2" key="1">
    <citation type="submission" date="2020-12" db="EMBL/GenBank/DDBJ databases">
        <title>WGS assembly of Carya illinoinensis cv. Pawnee.</title>
        <authorList>
            <person name="Platts A."/>
            <person name="Shu S."/>
            <person name="Wright S."/>
            <person name="Barry K."/>
            <person name="Edger P."/>
            <person name="Pires J.C."/>
            <person name="Schmutz J."/>
        </authorList>
    </citation>
    <scope>NUCLEOTIDE SEQUENCE</scope>
    <source>
        <tissue evidence="2">Leaf</tissue>
    </source>
</reference>
<dbReference type="Proteomes" id="UP000811609">
    <property type="component" value="Chromosome 15"/>
</dbReference>
<name>A0A8T1NAM0_CARIL</name>
<comment type="caution">
    <text evidence="2">The sequence shown here is derived from an EMBL/GenBank/DDBJ whole genome shotgun (WGS) entry which is preliminary data.</text>
</comment>
<feature type="domain" description="EF-hand" evidence="1">
    <location>
        <begin position="13"/>
        <end position="48"/>
    </location>
</feature>
<organism evidence="2 3">
    <name type="scientific">Carya illinoinensis</name>
    <name type="common">Pecan</name>
    <dbReference type="NCBI Taxonomy" id="32201"/>
    <lineage>
        <taxon>Eukaryota</taxon>
        <taxon>Viridiplantae</taxon>
        <taxon>Streptophyta</taxon>
        <taxon>Embryophyta</taxon>
        <taxon>Tracheophyta</taxon>
        <taxon>Spermatophyta</taxon>
        <taxon>Magnoliopsida</taxon>
        <taxon>eudicotyledons</taxon>
        <taxon>Gunneridae</taxon>
        <taxon>Pentapetalae</taxon>
        <taxon>rosids</taxon>
        <taxon>fabids</taxon>
        <taxon>Fagales</taxon>
        <taxon>Juglandaceae</taxon>
        <taxon>Carya</taxon>
    </lineage>
</organism>
<accession>A0A8T1NAM0</accession>
<dbReference type="SMART" id="SM00054">
    <property type="entry name" value="EFh"/>
    <property type="match status" value="2"/>
</dbReference>
<sequence length="88" mass="9879">MPLQVPKTAHMSLNEEQLKLIFKQKDVNGDGVLDKEELKKAFQQLGALIPVWRVHRALSHADENGDGLISAEELEEVVKYAHKVGYSV</sequence>
<protein>
    <recommendedName>
        <fullName evidence="1">EF-hand domain-containing protein</fullName>
    </recommendedName>
</protein>
<dbReference type="InterPro" id="IPR018247">
    <property type="entry name" value="EF_Hand_1_Ca_BS"/>
</dbReference>
<dbReference type="EMBL" id="CM031823">
    <property type="protein sequence ID" value="KAG6626588.1"/>
    <property type="molecule type" value="Genomic_DNA"/>
</dbReference>
<evidence type="ECO:0000313" key="2">
    <source>
        <dbReference type="EMBL" id="KAG6626588.1"/>
    </source>
</evidence>
<dbReference type="InterPro" id="IPR002048">
    <property type="entry name" value="EF_hand_dom"/>
</dbReference>
<dbReference type="GO" id="GO:0005509">
    <property type="term" value="F:calcium ion binding"/>
    <property type="evidence" value="ECO:0007669"/>
    <property type="project" value="InterPro"/>
</dbReference>
<proteinExistence type="predicted"/>